<sequence>MKTTQALKLAALATIAGLTLTAATSFAAGKASAKQMNVSEDIDSLGGNQELMEMAQNIKSETRSRIVQDRLVPRRNRVEFGMTYGGVVGGDSYLKTQSAGFSMDYHITPRWSVGARYYDFGNSLTDEGKRVFEQARKNYQAGGTGYAVDIDYPENAMLAVANWYPIYGKTSFLDMGVTQFDLYFVGGAGQIKLSSGSTSLITAGAGVSAWVTKHLTARAEVRYQTYKDQPVTGSRQLDTGVATLGLGWIL</sequence>
<dbReference type="Proteomes" id="UP001152321">
    <property type="component" value="Unassembled WGS sequence"/>
</dbReference>
<reference evidence="2" key="1">
    <citation type="submission" date="2022-08" db="EMBL/GenBank/DDBJ databases">
        <title>Novel Bdellovibrio Species Isolated from Svalbard: Designation Bdellovibrio svalbardensis.</title>
        <authorList>
            <person name="Mitchell R.J."/>
            <person name="Choi S.Y."/>
        </authorList>
    </citation>
    <scope>NUCLEOTIDE SEQUENCE</scope>
    <source>
        <strain evidence="2">PAP01</strain>
    </source>
</reference>
<dbReference type="Gene3D" id="2.40.160.20">
    <property type="match status" value="1"/>
</dbReference>
<accession>A0ABT6DKX8</accession>
<dbReference type="NCBIfam" id="TIGR04565">
    <property type="entry name" value="OMP_myx_plus"/>
    <property type="match status" value="1"/>
</dbReference>
<name>A0ABT6DKX8_9BACT</name>
<dbReference type="SUPFAM" id="SSF56925">
    <property type="entry name" value="OMPA-like"/>
    <property type="match status" value="1"/>
</dbReference>
<organism evidence="2 3">
    <name type="scientific">Bdellovibrio svalbardensis</name>
    <dbReference type="NCBI Taxonomy" id="2972972"/>
    <lineage>
        <taxon>Bacteria</taxon>
        <taxon>Pseudomonadati</taxon>
        <taxon>Bdellovibrionota</taxon>
        <taxon>Bdellovibrionia</taxon>
        <taxon>Bdellovibrionales</taxon>
        <taxon>Pseudobdellovibrionaceae</taxon>
        <taxon>Bdellovibrio</taxon>
    </lineage>
</organism>
<evidence type="ECO:0000256" key="1">
    <source>
        <dbReference type="SAM" id="SignalP"/>
    </source>
</evidence>
<dbReference type="InterPro" id="IPR030820">
    <property type="entry name" value="OMP_myx_plus_Proteobacteria"/>
</dbReference>
<gene>
    <name evidence="2" type="ORF">NWE73_14125</name>
</gene>
<comment type="caution">
    <text evidence="2">The sequence shown here is derived from an EMBL/GenBank/DDBJ whole genome shotgun (WGS) entry which is preliminary data.</text>
</comment>
<evidence type="ECO:0000313" key="2">
    <source>
        <dbReference type="EMBL" id="MDG0817514.1"/>
    </source>
</evidence>
<dbReference type="EMBL" id="JANRMI010000004">
    <property type="protein sequence ID" value="MDG0817514.1"/>
    <property type="molecule type" value="Genomic_DNA"/>
</dbReference>
<evidence type="ECO:0000313" key="3">
    <source>
        <dbReference type="Proteomes" id="UP001152321"/>
    </source>
</evidence>
<feature type="chain" id="PRO_5046862724" evidence="1">
    <location>
        <begin position="28"/>
        <end position="250"/>
    </location>
</feature>
<protein>
    <submittedName>
        <fullName evidence="2">Outer membrane beta-barrel domain-containing protein</fullName>
    </submittedName>
</protein>
<keyword evidence="3" id="KW-1185">Reference proteome</keyword>
<keyword evidence="1" id="KW-0732">Signal</keyword>
<dbReference type="RefSeq" id="WP_277578986.1">
    <property type="nucleotide sequence ID" value="NZ_JANRMI010000004.1"/>
</dbReference>
<feature type="signal peptide" evidence="1">
    <location>
        <begin position="1"/>
        <end position="27"/>
    </location>
</feature>
<dbReference type="InterPro" id="IPR011250">
    <property type="entry name" value="OMP/PagP_B-barrel"/>
</dbReference>
<proteinExistence type="predicted"/>